<evidence type="ECO:0000313" key="3">
    <source>
        <dbReference type="Proteomes" id="UP000474024"/>
    </source>
</evidence>
<feature type="transmembrane region" description="Helical" evidence="1">
    <location>
        <begin position="322"/>
        <end position="340"/>
    </location>
</feature>
<keyword evidence="1" id="KW-1133">Transmembrane helix</keyword>
<dbReference type="EMBL" id="VUNI01000021">
    <property type="protein sequence ID" value="MST75608.1"/>
    <property type="molecule type" value="Genomic_DNA"/>
</dbReference>
<keyword evidence="3" id="KW-1185">Reference proteome</keyword>
<evidence type="ECO:0000313" key="2">
    <source>
        <dbReference type="EMBL" id="MST75608.1"/>
    </source>
</evidence>
<accession>A0A6L5YTD4</accession>
<gene>
    <name evidence="2" type="ORF">FYJ75_11360</name>
</gene>
<proteinExistence type="predicted"/>
<keyword evidence="1" id="KW-0812">Transmembrane</keyword>
<keyword evidence="1" id="KW-0472">Membrane</keyword>
<dbReference type="AlphaFoldDB" id="A0A6L5YTD4"/>
<feature type="transmembrane region" description="Helical" evidence="1">
    <location>
        <begin position="352"/>
        <end position="374"/>
    </location>
</feature>
<feature type="transmembrane region" description="Helical" evidence="1">
    <location>
        <begin position="386"/>
        <end position="405"/>
    </location>
</feature>
<feature type="transmembrane region" description="Helical" evidence="1">
    <location>
        <begin position="12"/>
        <end position="32"/>
    </location>
</feature>
<name>A0A6L5YTD4_9FIRM</name>
<organism evidence="2 3">
    <name type="scientific">Roseburia porci</name>
    <dbReference type="NCBI Taxonomy" id="2605790"/>
    <lineage>
        <taxon>Bacteria</taxon>
        <taxon>Bacillati</taxon>
        <taxon>Bacillota</taxon>
        <taxon>Clostridia</taxon>
        <taxon>Lachnospirales</taxon>
        <taxon>Lachnospiraceae</taxon>
        <taxon>Roseburia</taxon>
    </lineage>
</organism>
<feature type="transmembrane region" description="Helical" evidence="1">
    <location>
        <begin position="159"/>
        <end position="177"/>
    </location>
</feature>
<protein>
    <submittedName>
        <fullName evidence="2">YfhO family protein</fullName>
    </submittedName>
</protein>
<comment type="caution">
    <text evidence="2">The sequence shown here is derived from an EMBL/GenBank/DDBJ whole genome shotgun (WGS) entry which is preliminary data.</text>
</comment>
<reference evidence="2 3" key="1">
    <citation type="submission" date="2019-08" db="EMBL/GenBank/DDBJ databases">
        <title>In-depth cultivation of the pig gut microbiome towards novel bacterial diversity and tailored functional studies.</title>
        <authorList>
            <person name="Wylensek D."/>
            <person name="Hitch T.C.A."/>
            <person name="Clavel T."/>
        </authorList>
    </citation>
    <scope>NUCLEOTIDE SEQUENCE [LARGE SCALE GENOMIC DNA]</scope>
    <source>
        <strain evidence="2 3">MUC/MUC-530-WT-4D</strain>
    </source>
</reference>
<dbReference type="RefSeq" id="WP_154430574.1">
    <property type="nucleotide sequence ID" value="NZ_VUNI01000021.1"/>
</dbReference>
<feature type="transmembrane region" description="Helical" evidence="1">
    <location>
        <begin position="417"/>
        <end position="435"/>
    </location>
</feature>
<feature type="transmembrane region" description="Helical" evidence="1">
    <location>
        <begin position="197"/>
        <end position="221"/>
    </location>
</feature>
<feature type="transmembrane region" description="Helical" evidence="1">
    <location>
        <begin position="132"/>
        <end position="152"/>
    </location>
</feature>
<evidence type="ECO:0000256" key="1">
    <source>
        <dbReference type="SAM" id="Phobius"/>
    </source>
</evidence>
<feature type="transmembrane region" description="Helical" evidence="1">
    <location>
        <begin position="241"/>
        <end position="261"/>
    </location>
</feature>
<sequence length="613" mass="69799">MIKKKMDKISSMCGLLIVWGIVTVVLLAMFHIGGFHIEYPLSNTGRDDTSYMAEIKMSYDTGSWKSSEFLGAPFGTDRSSNVSYYLFNDVHLLSMALVYLTGSVFMAQNLTYILLFYINSAVTYAVLRVRKINPGISIVGTISFTFLTYVFYRNVSHMMLTPIYTIPLAILICLWIFEDDRVARYGKGFFHYKRNWAVILFSILIVNSGIGYYTVFACFFFMVAGIYKTVERRSFLGIQQFLSQVVTTFICMGVTISGYVIDVLQGKNSVMTSLRSYGDAEIYALKIVRLFLPTKGTGIQRIDNVLAAYNASAVCQTETSEYLGVLGVIGCIILFLALFVNVKKSEIKMMSVMTICAILYGAIGGLGVVFFLFVTDMVRCTNRISVYIAFMSIYTVCLLLQRLYNWIKQHGTMLSKILFQFVMCLALVVTLWNQVQWHHFDNNAQIQACDMQQSFVEELEEMVPDGAMIYQLPYWEYPPGPGINNMNPNELLQPYLYSTKVKWSFGAFSGERSLKWNAYVSQLNVNDMVDSLSYMGFEGIFINSGAYTEDEFTELTSQLNQIFGKPDIVSADDKWYYYDISQYAQQLKKSMSEEEWQNHVNQVKGYGEQASDE</sequence>
<dbReference type="Proteomes" id="UP000474024">
    <property type="component" value="Unassembled WGS sequence"/>
</dbReference>